<dbReference type="EC" id="4.3.3.7" evidence="4 12"/>
<evidence type="ECO:0000256" key="11">
    <source>
        <dbReference type="ARBA" id="ARBA00047836"/>
    </source>
</evidence>
<evidence type="ECO:0000256" key="2">
    <source>
        <dbReference type="ARBA" id="ARBA00005120"/>
    </source>
</evidence>
<dbReference type="PRINTS" id="PR00146">
    <property type="entry name" value="DHPICSNTHASE"/>
</dbReference>
<evidence type="ECO:0000256" key="13">
    <source>
        <dbReference type="PIRNR" id="PIRNR001365"/>
    </source>
</evidence>
<feature type="binding site" evidence="12">
    <location>
        <position position="208"/>
    </location>
    <ligand>
        <name>pyruvate</name>
        <dbReference type="ChEBI" id="CHEBI:15361"/>
    </ligand>
</feature>
<dbReference type="RefSeq" id="WP_380223615.1">
    <property type="nucleotide sequence ID" value="NZ_JBHSOF010000002.1"/>
</dbReference>
<reference evidence="15" key="1">
    <citation type="journal article" date="2019" name="Int. J. Syst. Evol. Microbiol.">
        <title>The Global Catalogue of Microorganisms (GCM) 10K type strain sequencing project: providing services to taxonomists for standard genome sequencing and annotation.</title>
        <authorList>
            <consortium name="The Broad Institute Genomics Platform"/>
            <consortium name="The Broad Institute Genome Sequencing Center for Infectious Disease"/>
            <person name="Wu L."/>
            <person name="Ma J."/>
        </authorList>
    </citation>
    <scope>NUCLEOTIDE SEQUENCE [LARGE SCALE GENOMIC DNA]</scope>
    <source>
        <strain evidence="15">CGMCC 4.1437</strain>
    </source>
</reference>
<organism evidence="14 15">
    <name type="scientific">Kitasatospora misakiensis</name>
    <dbReference type="NCBI Taxonomy" id="67330"/>
    <lineage>
        <taxon>Bacteria</taxon>
        <taxon>Bacillati</taxon>
        <taxon>Actinomycetota</taxon>
        <taxon>Actinomycetes</taxon>
        <taxon>Kitasatosporales</taxon>
        <taxon>Streptomycetaceae</taxon>
        <taxon>Kitasatospora</taxon>
    </lineage>
</organism>
<evidence type="ECO:0000256" key="8">
    <source>
        <dbReference type="ARBA" id="ARBA00023154"/>
    </source>
</evidence>
<evidence type="ECO:0000256" key="6">
    <source>
        <dbReference type="ARBA" id="ARBA00022605"/>
    </source>
</evidence>
<dbReference type="InterPro" id="IPR005263">
    <property type="entry name" value="DapA"/>
</dbReference>
<keyword evidence="15" id="KW-1185">Reference proteome</keyword>
<comment type="catalytic activity">
    <reaction evidence="11 12">
        <text>L-aspartate 4-semialdehyde + pyruvate = (2S,4S)-4-hydroxy-2,3,4,5-tetrahydrodipicolinate + H2O + H(+)</text>
        <dbReference type="Rhea" id="RHEA:34171"/>
        <dbReference type="ChEBI" id="CHEBI:15361"/>
        <dbReference type="ChEBI" id="CHEBI:15377"/>
        <dbReference type="ChEBI" id="CHEBI:15378"/>
        <dbReference type="ChEBI" id="CHEBI:67139"/>
        <dbReference type="ChEBI" id="CHEBI:537519"/>
        <dbReference type="EC" id="4.3.3.7"/>
    </reaction>
</comment>
<feature type="binding site" evidence="12">
    <location>
        <position position="46"/>
    </location>
    <ligand>
        <name>pyruvate</name>
        <dbReference type="ChEBI" id="CHEBI:15361"/>
    </ligand>
</feature>
<keyword evidence="7 12" id="KW-0220">Diaminopimelate biosynthesis</keyword>
<evidence type="ECO:0000256" key="5">
    <source>
        <dbReference type="ARBA" id="ARBA00022490"/>
    </source>
</evidence>
<dbReference type="PANTHER" id="PTHR12128">
    <property type="entry name" value="DIHYDRODIPICOLINATE SYNTHASE"/>
    <property type="match status" value="1"/>
</dbReference>
<evidence type="ECO:0000256" key="12">
    <source>
        <dbReference type="HAMAP-Rule" id="MF_00418"/>
    </source>
</evidence>
<comment type="pathway">
    <text evidence="2 12">Amino-acid biosynthesis; L-lysine biosynthesis via DAP pathway; (S)-tetrahydrodipicolinate from L-aspartate: step 3/4.</text>
</comment>
<keyword evidence="9 12" id="KW-0456">Lyase</keyword>
<evidence type="ECO:0000256" key="3">
    <source>
        <dbReference type="ARBA" id="ARBA00007592"/>
    </source>
</evidence>
<keyword evidence="10 12" id="KW-0704">Schiff base</keyword>
<evidence type="ECO:0000256" key="7">
    <source>
        <dbReference type="ARBA" id="ARBA00022915"/>
    </source>
</evidence>
<keyword evidence="5 12" id="KW-0963">Cytoplasm</keyword>
<comment type="subcellular location">
    <subcellularLocation>
        <location evidence="12">Cytoplasm</location>
    </subcellularLocation>
</comment>
<proteinExistence type="inferred from homology"/>
<protein>
    <recommendedName>
        <fullName evidence="4 12">4-hydroxy-tetrahydrodipicolinate synthase</fullName>
        <shortName evidence="12">HTPA synthase</shortName>
        <ecNumber evidence="4 12">4.3.3.7</ecNumber>
    </recommendedName>
</protein>
<feature type="site" description="Part of a proton relay during catalysis" evidence="12">
    <location>
        <position position="45"/>
    </location>
</feature>
<keyword evidence="8 12" id="KW-0457">Lysine biosynthesis</keyword>
<dbReference type="PIRSF" id="PIRSF001365">
    <property type="entry name" value="DHDPS"/>
    <property type="match status" value="1"/>
</dbReference>
<dbReference type="Pfam" id="PF00701">
    <property type="entry name" value="DHDPS"/>
    <property type="match status" value="1"/>
</dbReference>
<comment type="caution">
    <text evidence="12">Lacks conserved residue(s) required for the propagation of feature annotation.</text>
</comment>
<dbReference type="SUPFAM" id="SSF51569">
    <property type="entry name" value="Aldolase"/>
    <property type="match status" value="1"/>
</dbReference>
<comment type="similarity">
    <text evidence="3 12 13">Belongs to the DapA family.</text>
</comment>
<evidence type="ECO:0000313" key="15">
    <source>
        <dbReference type="Proteomes" id="UP001595975"/>
    </source>
</evidence>
<comment type="caution">
    <text evidence="12">Was originally thought to be a dihydrodipicolinate synthase (DHDPS), catalyzing the condensation of (S)-aspartate-beta-semialdehyde [(S)-ASA] and pyruvate to dihydrodipicolinate (DHDP). However, it was shown in E.coli that the product of the enzymatic reaction is not dihydrodipicolinate but in fact (4S)-4-hydroxy-2,3,4,5-tetrahydro-(2S)-dipicolinic acid (HTPA), and that the consecutive dehydration reaction leading to DHDP is not spontaneous but catalyzed by DapB.</text>
</comment>
<sequence>MELKGIFVPLVTPFAADGSVALDALEKLAGSLLDDGAAGLVALGTTGEPAALTAAERSAVAGVCAAVCADRGVPLLVGAGGPGTAGAAEELAGLAGRVPGVAGALVTVPSFVRPGEAGTVAHFRALAAASSVPLVVYHIPYRTGQGLSGAALLELAAVPGVVGVKYATGGVDQAAVELLAAAPAGFSVLGGDDAVLAPLLALGADGGILASAHLATARHVELAEAWRAGDAVRARALGHRLAALAVAAFAAPNPAVVKGVLHAQGRIPTPDVRLPLLPAGPAEVARALELVSGLDH</sequence>
<comment type="function">
    <text evidence="1 12">Catalyzes the condensation of (S)-aspartate-beta-semialdehyde [(S)-ASA] and pyruvate to 4-hydroxy-tetrahydrodipicolinate (HTPA).</text>
</comment>
<evidence type="ECO:0000313" key="14">
    <source>
        <dbReference type="EMBL" id="MFC5662024.1"/>
    </source>
</evidence>
<gene>
    <name evidence="12" type="primary">dapA</name>
    <name evidence="14" type="ORF">ACFP3U_03400</name>
</gene>
<dbReference type="EMBL" id="JBHSOF010000002">
    <property type="protein sequence ID" value="MFC5662024.1"/>
    <property type="molecule type" value="Genomic_DNA"/>
</dbReference>
<name>A0ABW0WYM1_9ACTN</name>
<dbReference type="InterPro" id="IPR002220">
    <property type="entry name" value="DapA-like"/>
</dbReference>
<dbReference type="HAMAP" id="MF_00418">
    <property type="entry name" value="DapA"/>
    <property type="match status" value="1"/>
</dbReference>
<dbReference type="PROSITE" id="PS00666">
    <property type="entry name" value="DHDPS_2"/>
    <property type="match status" value="1"/>
</dbReference>
<keyword evidence="6 12" id="KW-0028">Amino-acid biosynthesis</keyword>
<evidence type="ECO:0000256" key="4">
    <source>
        <dbReference type="ARBA" id="ARBA00012086"/>
    </source>
</evidence>
<dbReference type="Gene3D" id="3.20.20.70">
    <property type="entry name" value="Aldolase class I"/>
    <property type="match status" value="1"/>
</dbReference>
<feature type="active site" description="Schiff-base intermediate with substrate" evidence="12">
    <location>
        <position position="165"/>
    </location>
</feature>
<feature type="active site" description="Proton donor/acceptor" evidence="12">
    <location>
        <position position="137"/>
    </location>
</feature>
<evidence type="ECO:0000256" key="10">
    <source>
        <dbReference type="ARBA" id="ARBA00023270"/>
    </source>
</evidence>
<dbReference type="PANTHER" id="PTHR12128:SF66">
    <property type="entry name" value="4-HYDROXY-2-OXOGLUTARATE ALDOLASE, MITOCHONDRIAL"/>
    <property type="match status" value="1"/>
</dbReference>
<accession>A0ABW0WYM1</accession>
<dbReference type="SMART" id="SM01130">
    <property type="entry name" value="DHDPS"/>
    <property type="match status" value="1"/>
</dbReference>
<dbReference type="InterPro" id="IPR020625">
    <property type="entry name" value="Schiff_base-form_aldolases_AS"/>
</dbReference>
<dbReference type="Proteomes" id="UP001595975">
    <property type="component" value="Unassembled WGS sequence"/>
</dbReference>
<evidence type="ECO:0000256" key="1">
    <source>
        <dbReference type="ARBA" id="ARBA00003294"/>
    </source>
</evidence>
<dbReference type="InterPro" id="IPR013785">
    <property type="entry name" value="Aldolase_TIM"/>
</dbReference>
<comment type="caution">
    <text evidence="14">The sequence shown here is derived from an EMBL/GenBank/DDBJ whole genome shotgun (WGS) entry which is preliminary data.</text>
</comment>
<evidence type="ECO:0000256" key="9">
    <source>
        <dbReference type="ARBA" id="ARBA00023239"/>
    </source>
</evidence>
<comment type="subunit">
    <text evidence="12">Homotetramer; dimer of dimers.</text>
</comment>